<sequence>MVLWSIHPTLFQPFKKLELGYLHNIMENLSDLPIRRFRREKSLIAAEATYKTSEGNTSVEEE</sequence>
<organism evidence="1 2">
    <name type="scientific">Parelaphostrongylus tenuis</name>
    <name type="common">Meningeal worm</name>
    <dbReference type="NCBI Taxonomy" id="148309"/>
    <lineage>
        <taxon>Eukaryota</taxon>
        <taxon>Metazoa</taxon>
        <taxon>Ecdysozoa</taxon>
        <taxon>Nematoda</taxon>
        <taxon>Chromadorea</taxon>
        <taxon>Rhabditida</taxon>
        <taxon>Rhabditina</taxon>
        <taxon>Rhabditomorpha</taxon>
        <taxon>Strongyloidea</taxon>
        <taxon>Metastrongylidae</taxon>
        <taxon>Parelaphostrongylus</taxon>
    </lineage>
</organism>
<evidence type="ECO:0000313" key="2">
    <source>
        <dbReference type="Proteomes" id="UP001196413"/>
    </source>
</evidence>
<keyword evidence="2" id="KW-1185">Reference proteome</keyword>
<comment type="caution">
    <text evidence="1">The sequence shown here is derived from an EMBL/GenBank/DDBJ whole genome shotgun (WGS) entry which is preliminary data.</text>
</comment>
<dbReference type="AlphaFoldDB" id="A0AAD5LUS5"/>
<dbReference type="EMBL" id="JAHQIW010000076">
    <property type="protein sequence ID" value="KAJ1345845.1"/>
    <property type="molecule type" value="Genomic_DNA"/>
</dbReference>
<name>A0AAD5LUS5_PARTN</name>
<dbReference type="Proteomes" id="UP001196413">
    <property type="component" value="Unassembled WGS sequence"/>
</dbReference>
<proteinExistence type="predicted"/>
<gene>
    <name evidence="1" type="ORF">KIN20_000468</name>
</gene>
<evidence type="ECO:0000313" key="1">
    <source>
        <dbReference type="EMBL" id="KAJ1345845.1"/>
    </source>
</evidence>
<reference evidence="1" key="1">
    <citation type="submission" date="2021-06" db="EMBL/GenBank/DDBJ databases">
        <title>Parelaphostrongylus tenuis whole genome reference sequence.</title>
        <authorList>
            <person name="Garwood T.J."/>
            <person name="Larsen P.A."/>
            <person name="Fountain-Jones N.M."/>
            <person name="Garbe J.R."/>
            <person name="Macchietto M.G."/>
            <person name="Kania S.A."/>
            <person name="Gerhold R.W."/>
            <person name="Richards J.E."/>
            <person name="Wolf T.M."/>
        </authorList>
    </citation>
    <scope>NUCLEOTIDE SEQUENCE</scope>
    <source>
        <strain evidence="1">MNPRO001-30</strain>
        <tissue evidence="1">Meninges</tissue>
    </source>
</reference>
<accession>A0AAD5LUS5</accession>
<protein>
    <submittedName>
        <fullName evidence="1">Uncharacterized protein</fullName>
    </submittedName>
</protein>